<evidence type="ECO:0000313" key="1">
    <source>
        <dbReference type="EMBL" id="KAF2744481.1"/>
    </source>
</evidence>
<dbReference type="AlphaFoldDB" id="A0A6A6V590"/>
<gene>
    <name evidence="1" type="ORF">M011DRAFT_166237</name>
</gene>
<proteinExistence type="predicted"/>
<accession>A0A6A6V590</accession>
<organism evidence="1 2">
    <name type="scientific">Sporormia fimetaria CBS 119925</name>
    <dbReference type="NCBI Taxonomy" id="1340428"/>
    <lineage>
        <taxon>Eukaryota</taxon>
        <taxon>Fungi</taxon>
        <taxon>Dikarya</taxon>
        <taxon>Ascomycota</taxon>
        <taxon>Pezizomycotina</taxon>
        <taxon>Dothideomycetes</taxon>
        <taxon>Pleosporomycetidae</taxon>
        <taxon>Pleosporales</taxon>
        <taxon>Sporormiaceae</taxon>
        <taxon>Sporormia</taxon>
    </lineage>
</organism>
<dbReference type="Proteomes" id="UP000799440">
    <property type="component" value="Unassembled WGS sequence"/>
</dbReference>
<sequence length="113" mass="13051">MCSFEFDLFFVSGVRLDRLRRLRGLQLRMWDLLLRAGPWTGRCNRYYTLQRRCLLDTWMSRNDRGIFAYKNALHRLLVAALLQGCSIIDHDARPSSCGECTTRVHGTQPGGCV</sequence>
<protein>
    <submittedName>
        <fullName evidence="1">Uncharacterized protein</fullName>
    </submittedName>
</protein>
<evidence type="ECO:0000313" key="2">
    <source>
        <dbReference type="Proteomes" id="UP000799440"/>
    </source>
</evidence>
<reference evidence="1" key="1">
    <citation type="journal article" date="2020" name="Stud. Mycol.">
        <title>101 Dothideomycetes genomes: a test case for predicting lifestyles and emergence of pathogens.</title>
        <authorList>
            <person name="Haridas S."/>
            <person name="Albert R."/>
            <person name="Binder M."/>
            <person name="Bloem J."/>
            <person name="Labutti K."/>
            <person name="Salamov A."/>
            <person name="Andreopoulos B."/>
            <person name="Baker S."/>
            <person name="Barry K."/>
            <person name="Bills G."/>
            <person name="Bluhm B."/>
            <person name="Cannon C."/>
            <person name="Castanera R."/>
            <person name="Culley D."/>
            <person name="Daum C."/>
            <person name="Ezra D."/>
            <person name="Gonzalez J."/>
            <person name="Henrissat B."/>
            <person name="Kuo A."/>
            <person name="Liang C."/>
            <person name="Lipzen A."/>
            <person name="Lutzoni F."/>
            <person name="Magnuson J."/>
            <person name="Mondo S."/>
            <person name="Nolan M."/>
            <person name="Ohm R."/>
            <person name="Pangilinan J."/>
            <person name="Park H.-J."/>
            <person name="Ramirez L."/>
            <person name="Alfaro M."/>
            <person name="Sun H."/>
            <person name="Tritt A."/>
            <person name="Yoshinaga Y."/>
            <person name="Zwiers L.-H."/>
            <person name="Turgeon B."/>
            <person name="Goodwin S."/>
            <person name="Spatafora J."/>
            <person name="Crous P."/>
            <person name="Grigoriev I."/>
        </authorList>
    </citation>
    <scope>NUCLEOTIDE SEQUENCE</scope>
    <source>
        <strain evidence="1">CBS 119925</strain>
    </source>
</reference>
<name>A0A6A6V590_9PLEO</name>
<keyword evidence="2" id="KW-1185">Reference proteome</keyword>
<dbReference type="EMBL" id="MU006588">
    <property type="protein sequence ID" value="KAF2744481.1"/>
    <property type="molecule type" value="Genomic_DNA"/>
</dbReference>